<protein>
    <submittedName>
        <fullName evidence="1">Uncharacterized protein</fullName>
    </submittedName>
</protein>
<sequence>MALIAGIGKSTIQYLQKDRSSLTQLWDTNTSWSTINSQAGDGNVMASSVFVLDGDQHLVEGGHMGALFSSYPFLKRKLT</sequence>
<evidence type="ECO:0000313" key="2">
    <source>
        <dbReference type="Proteomes" id="UP001266807"/>
    </source>
</evidence>
<proteinExistence type="predicted"/>
<dbReference type="Proteomes" id="UP001266807">
    <property type="component" value="Unassembled WGS sequence"/>
</dbReference>
<evidence type="ECO:0000313" key="1">
    <source>
        <dbReference type="EMBL" id="MDR6778391.1"/>
    </source>
</evidence>
<accession>A0ABU1QFI7</accession>
<name>A0ABU1QFI7_9BACL</name>
<gene>
    <name evidence="1" type="ORF">J2W98_002668</name>
</gene>
<comment type="caution">
    <text evidence="1">The sequence shown here is derived from an EMBL/GenBank/DDBJ whole genome shotgun (WGS) entry which is preliminary data.</text>
</comment>
<keyword evidence="2" id="KW-1185">Reference proteome</keyword>
<dbReference type="RefSeq" id="WP_068939262.1">
    <property type="nucleotide sequence ID" value="NZ_JAVDUG010000003.1"/>
</dbReference>
<organism evidence="1 2">
    <name type="scientific">Paenibacillus peoriae</name>
    <dbReference type="NCBI Taxonomy" id="59893"/>
    <lineage>
        <taxon>Bacteria</taxon>
        <taxon>Bacillati</taxon>
        <taxon>Bacillota</taxon>
        <taxon>Bacilli</taxon>
        <taxon>Bacillales</taxon>
        <taxon>Paenibacillaceae</taxon>
        <taxon>Paenibacillus</taxon>
    </lineage>
</organism>
<reference evidence="1 2" key="1">
    <citation type="submission" date="2023-07" db="EMBL/GenBank/DDBJ databases">
        <title>Sorghum-associated microbial communities from plants grown in Nebraska, USA.</title>
        <authorList>
            <person name="Schachtman D."/>
        </authorList>
    </citation>
    <scope>NUCLEOTIDE SEQUENCE [LARGE SCALE GENOMIC DNA]</scope>
    <source>
        <strain evidence="1 2">BE143</strain>
    </source>
</reference>
<dbReference type="EMBL" id="JAVDUG010000003">
    <property type="protein sequence ID" value="MDR6778391.1"/>
    <property type="molecule type" value="Genomic_DNA"/>
</dbReference>